<keyword evidence="3" id="KW-1185">Reference proteome</keyword>
<feature type="region of interest" description="Disordered" evidence="1">
    <location>
        <begin position="54"/>
        <end position="75"/>
    </location>
</feature>
<sequence>MAVSAPRASMLHHSVVNAALQLRRAAIWRMASPEKQQGGLSHGRRIQESTRLLSTSGLKAQSPSSSSPSSSSAEKIPSKHRLFYRELLPPIFKVLAYSTAVYFSLHLAWTLLDRDEQRAAQAKEIQGLEEEARAAAANVKRTLESKGEQAKEQSKSKSWWNKLTGR</sequence>
<accession>A0A066VIA5</accession>
<dbReference type="AlphaFoldDB" id="A0A066VIA5"/>
<evidence type="ECO:0000313" key="3">
    <source>
        <dbReference type="Proteomes" id="UP000027361"/>
    </source>
</evidence>
<dbReference type="OrthoDB" id="3359404at2759"/>
<dbReference type="GeneID" id="25264947"/>
<dbReference type="EMBL" id="JMSN01000082">
    <property type="protein sequence ID" value="KDN41231.1"/>
    <property type="molecule type" value="Genomic_DNA"/>
</dbReference>
<proteinExistence type="predicted"/>
<feature type="compositionally biased region" description="Polar residues" evidence="1">
    <location>
        <begin position="156"/>
        <end position="166"/>
    </location>
</feature>
<feature type="region of interest" description="Disordered" evidence="1">
    <location>
        <begin position="139"/>
        <end position="166"/>
    </location>
</feature>
<feature type="compositionally biased region" description="Low complexity" evidence="1">
    <location>
        <begin position="62"/>
        <end position="72"/>
    </location>
</feature>
<evidence type="ECO:0000313" key="2">
    <source>
        <dbReference type="EMBL" id="KDN41231.1"/>
    </source>
</evidence>
<name>A0A066VIA5_TILAU</name>
<reference evidence="2 3" key="1">
    <citation type="submission" date="2014-05" db="EMBL/GenBank/DDBJ databases">
        <title>Draft genome sequence of a rare smut relative, Tilletiaria anomala UBC 951.</title>
        <authorList>
            <consortium name="DOE Joint Genome Institute"/>
            <person name="Toome M."/>
            <person name="Kuo A."/>
            <person name="Henrissat B."/>
            <person name="Lipzen A."/>
            <person name="Tritt A."/>
            <person name="Yoshinaga Y."/>
            <person name="Zane M."/>
            <person name="Barry K."/>
            <person name="Grigoriev I.V."/>
            <person name="Spatafora J.W."/>
            <person name="Aimea M.C."/>
        </authorList>
    </citation>
    <scope>NUCLEOTIDE SEQUENCE [LARGE SCALE GENOMIC DNA]</scope>
    <source>
        <strain evidence="2 3">UBC 951</strain>
    </source>
</reference>
<comment type="caution">
    <text evidence="2">The sequence shown here is derived from an EMBL/GenBank/DDBJ whole genome shotgun (WGS) entry which is preliminary data.</text>
</comment>
<dbReference type="RefSeq" id="XP_013241642.1">
    <property type="nucleotide sequence ID" value="XM_013386188.1"/>
</dbReference>
<organism evidence="2 3">
    <name type="scientific">Tilletiaria anomala (strain ATCC 24038 / CBS 436.72 / UBC 951)</name>
    <dbReference type="NCBI Taxonomy" id="1037660"/>
    <lineage>
        <taxon>Eukaryota</taxon>
        <taxon>Fungi</taxon>
        <taxon>Dikarya</taxon>
        <taxon>Basidiomycota</taxon>
        <taxon>Ustilaginomycotina</taxon>
        <taxon>Exobasidiomycetes</taxon>
        <taxon>Georgefischeriales</taxon>
        <taxon>Tilletiariaceae</taxon>
        <taxon>Tilletiaria</taxon>
    </lineage>
</organism>
<protein>
    <submittedName>
        <fullName evidence="2">Uncharacterized protein</fullName>
    </submittedName>
</protein>
<dbReference type="InParanoid" id="A0A066VIA5"/>
<evidence type="ECO:0000256" key="1">
    <source>
        <dbReference type="SAM" id="MobiDB-lite"/>
    </source>
</evidence>
<feature type="compositionally biased region" description="Basic and acidic residues" evidence="1">
    <location>
        <begin position="141"/>
        <end position="155"/>
    </location>
</feature>
<dbReference type="Proteomes" id="UP000027361">
    <property type="component" value="Unassembled WGS sequence"/>
</dbReference>
<dbReference type="HOGENOM" id="CLU_1603893_0_0_1"/>
<gene>
    <name evidence="2" type="ORF">K437DRAFT_258340</name>
</gene>